<protein>
    <submittedName>
        <fullName evidence="4">IS110 family transposase</fullName>
    </submittedName>
</protein>
<dbReference type="Pfam" id="PF02371">
    <property type="entry name" value="Transposase_20"/>
    <property type="match status" value="1"/>
</dbReference>
<dbReference type="NCBIfam" id="NF033542">
    <property type="entry name" value="transpos_IS110"/>
    <property type="match status" value="1"/>
</dbReference>
<dbReference type="PANTHER" id="PTHR33055:SF13">
    <property type="entry name" value="TRANSPOSASE"/>
    <property type="match status" value="1"/>
</dbReference>
<name>A0ABT4H7U0_PAEAL</name>
<evidence type="ECO:0000313" key="4">
    <source>
        <dbReference type="EMBL" id="MCY9764954.1"/>
    </source>
</evidence>
<keyword evidence="1" id="KW-0175">Coiled coil</keyword>
<dbReference type="GeneID" id="94491942"/>
<dbReference type="InterPro" id="IPR047650">
    <property type="entry name" value="Transpos_IS110"/>
</dbReference>
<comment type="caution">
    <text evidence="4">The sequence shown here is derived from an EMBL/GenBank/DDBJ whole genome shotgun (WGS) entry which is preliminary data.</text>
</comment>
<gene>
    <name evidence="4" type="ORF">M5X12_31135</name>
</gene>
<dbReference type="Proteomes" id="UP001527181">
    <property type="component" value="Unassembled WGS sequence"/>
</dbReference>
<accession>A0ABT4H7U0</accession>
<evidence type="ECO:0000313" key="5">
    <source>
        <dbReference type="Proteomes" id="UP001527181"/>
    </source>
</evidence>
<proteinExistence type="predicted"/>
<evidence type="ECO:0000256" key="1">
    <source>
        <dbReference type="SAM" id="Coils"/>
    </source>
</evidence>
<reference evidence="4 5" key="1">
    <citation type="submission" date="2022-05" db="EMBL/GenBank/DDBJ databases">
        <title>Genome Sequencing of Bee-Associated Microbes.</title>
        <authorList>
            <person name="Dunlap C."/>
        </authorList>
    </citation>
    <scope>NUCLEOTIDE SEQUENCE [LARGE SCALE GENOMIC DNA]</scope>
    <source>
        <strain evidence="4 5">NRRL B-04010</strain>
    </source>
</reference>
<evidence type="ECO:0000259" key="3">
    <source>
        <dbReference type="Pfam" id="PF02371"/>
    </source>
</evidence>
<keyword evidence="5" id="KW-1185">Reference proteome</keyword>
<dbReference type="RefSeq" id="WP_005551662.1">
    <property type="nucleotide sequence ID" value="NZ_JAMDNA010000039.1"/>
</dbReference>
<dbReference type="PANTHER" id="PTHR33055">
    <property type="entry name" value="TRANSPOSASE FOR INSERTION SEQUENCE ELEMENT IS1111A"/>
    <property type="match status" value="1"/>
</dbReference>
<evidence type="ECO:0000259" key="2">
    <source>
        <dbReference type="Pfam" id="PF01548"/>
    </source>
</evidence>
<feature type="domain" description="Transposase IS116/IS110/IS902 C-terminal" evidence="3">
    <location>
        <begin position="277"/>
        <end position="350"/>
    </location>
</feature>
<sequence length="412" mass="47161">MIQPDKLVYVGVDLHKQHHTAAVIIDCWNQKLDEIKFDNKPSAFTQLEKKLKKYTKNGLSVVYGLEDVGGYGRALAVYLNEKGCWVKEVNAKLANARRKSHVTVQKSDSWDAECVAKVLRDKLPNLPDAKPVDFYWAISQLVTQRKWQAKNLSGIVKRLHQQLGYHYPSYKKFFSEVDGKTALAFWHKYPSSRHLSGVGAEELAKYLRKLSNNGLSIKKAEQILHLIAEDGDTYRGFQDKRDFLVKRLVRSIRFYKKELTRIEQEIRDVIKELGFQLESMTGIDVVTAAELVAETGDIHRFSNPDKLARFAGVAPISVGSGDKHRNYKSKQGNRELHDIIKALAIRQIAVTRGKREPRNPYFYAYYEQKMSAGKTKQQAIVCIMRKLVNVIYCLMKTKAVYTIPEVPIKQVS</sequence>
<feature type="coiled-coil region" evidence="1">
    <location>
        <begin position="245"/>
        <end position="272"/>
    </location>
</feature>
<dbReference type="EMBL" id="JAMDNP010000140">
    <property type="protein sequence ID" value="MCY9764954.1"/>
    <property type="molecule type" value="Genomic_DNA"/>
</dbReference>
<dbReference type="InterPro" id="IPR002525">
    <property type="entry name" value="Transp_IS110-like_N"/>
</dbReference>
<dbReference type="Pfam" id="PF01548">
    <property type="entry name" value="DEDD_Tnp_IS110"/>
    <property type="match status" value="1"/>
</dbReference>
<organism evidence="4 5">
    <name type="scientific">Paenibacillus alvei</name>
    <name type="common">Bacillus alvei</name>
    <dbReference type="NCBI Taxonomy" id="44250"/>
    <lineage>
        <taxon>Bacteria</taxon>
        <taxon>Bacillati</taxon>
        <taxon>Bacillota</taxon>
        <taxon>Bacilli</taxon>
        <taxon>Bacillales</taxon>
        <taxon>Paenibacillaceae</taxon>
        <taxon>Paenibacillus</taxon>
    </lineage>
</organism>
<feature type="domain" description="Transposase IS110-like N-terminal" evidence="2">
    <location>
        <begin position="10"/>
        <end position="168"/>
    </location>
</feature>
<dbReference type="InterPro" id="IPR003346">
    <property type="entry name" value="Transposase_20"/>
</dbReference>